<dbReference type="Gene3D" id="2.160.20.10">
    <property type="entry name" value="Single-stranded right-handed beta-helix, Pectin lyase-like"/>
    <property type="match status" value="1"/>
</dbReference>
<dbReference type="EMBL" id="FNRL01000019">
    <property type="protein sequence ID" value="SEA85593.1"/>
    <property type="molecule type" value="Genomic_DNA"/>
</dbReference>
<reference evidence="3" key="1">
    <citation type="submission" date="2016-10" db="EMBL/GenBank/DDBJ databases">
        <authorList>
            <person name="Varghese N."/>
            <person name="Submissions S."/>
        </authorList>
    </citation>
    <scope>NUCLEOTIDE SEQUENCE [LARGE SCALE GENOMIC DNA]</scope>
    <source>
        <strain evidence="3">DSM 23920</strain>
    </source>
</reference>
<dbReference type="SUPFAM" id="SSF51126">
    <property type="entry name" value="Pectin lyase-like"/>
    <property type="match status" value="1"/>
</dbReference>
<keyword evidence="1" id="KW-0732">Signal</keyword>
<accession>A0A1H4EKL7</accession>
<sequence length="343" mass="37559">MYKLIIGLFALLASHINLAAQTLFVDPVKGSDDATGTITAPLLSIVKAVERAGKFTGEQPVTIKLLPGLHILTGQVVLKPFKTKQDNQRFSIEAAIMPDDPNWLPSKMPVIQSISPNNKNWGSFDHCTGFQVERNNTCFRGLKFVGNTNPSVVYYYTIERHFPELKDMEVSQCLFVGNRNSAPIQGALFAQGGGIKVDHCIFYECKNALLLFLSVKGFSLTNSIIYGAYEGAIWFGKYSDFTFNNNVIAGNRCFWVGMKGFTPHYIFSNSLISDNTIFMGLNNNGVIENDTVTVPLTNNVQRSGKVLLQVVETDTVPKTYLHLAAGSAGGDIPAGLFGATGRK</sequence>
<keyword evidence="3" id="KW-1185">Reference proteome</keyword>
<evidence type="ECO:0000313" key="3">
    <source>
        <dbReference type="Proteomes" id="UP000199656"/>
    </source>
</evidence>
<dbReference type="AlphaFoldDB" id="A0A1H4EKL7"/>
<dbReference type="InterPro" id="IPR011050">
    <property type="entry name" value="Pectin_lyase_fold/virulence"/>
</dbReference>
<evidence type="ECO:0000313" key="2">
    <source>
        <dbReference type="EMBL" id="SEA85593.1"/>
    </source>
</evidence>
<dbReference type="Proteomes" id="UP000199656">
    <property type="component" value="Unassembled WGS sequence"/>
</dbReference>
<protein>
    <submittedName>
        <fullName evidence="2">Right handed beta helix region</fullName>
    </submittedName>
</protein>
<dbReference type="RefSeq" id="WP_089763496.1">
    <property type="nucleotide sequence ID" value="NZ_BKAT01000032.1"/>
</dbReference>
<name>A0A1H4EKL7_9BACT</name>
<dbReference type="OrthoDB" id="646288at2"/>
<feature type="signal peptide" evidence="1">
    <location>
        <begin position="1"/>
        <end position="19"/>
    </location>
</feature>
<proteinExistence type="predicted"/>
<organism evidence="2 3">
    <name type="scientific">Chitinophaga terrae</name>
    <name type="common">ex Kim and Jung 2007</name>
    <dbReference type="NCBI Taxonomy" id="408074"/>
    <lineage>
        <taxon>Bacteria</taxon>
        <taxon>Pseudomonadati</taxon>
        <taxon>Bacteroidota</taxon>
        <taxon>Chitinophagia</taxon>
        <taxon>Chitinophagales</taxon>
        <taxon>Chitinophagaceae</taxon>
        <taxon>Chitinophaga</taxon>
    </lineage>
</organism>
<feature type="chain" id="PRO_5011627759" evidence="1">
    <location>
        <begin position="20"/>
        <end position="343"/>
    </location>
</feature>
<dbReference type="InterPro" id="IPR012334">
    <property type="entry name" value="Pectin_lyas_fold"/>
</dbReference>
<gene>
    <name evidence="2" type="ORF">SAMN05660909_03787</name>
</gene>
<evidence type="ECO:0000256" key="1">
    <source>
        <dbReference type="SAM" id="SignalP"/>
    </source>
</evidence>